<evidence type="ECO:0000313" key="2">
    <source>
        <dbReference type="EMBL" id="SHI55627.1"/>
    </source>
</evidence>
<dbReference type="STRING" id="683124.SAMN05444337_0271"/>
<keyword evidence="3" id="KW-1185">Reference proteome</keyword>
<dbReference type="AlphaFoldDB" id="A0A1M6C3N0"/>
<accession>A0A1M6C3N0</accession>
<gene>
    <name evidence="2" type="ORF">SAMN05444337_0271</name>
</gene>
<dbReference type="EMBL" id="FQZH01000001">
    <property type="protein sequence ID" value="SHI55627.1"/>
    <property type="molecule type" value="Genomic_DNA"/>
</dbReference>
<dbReference type="InterPro" id="IPR058588">
    <property type="entry name" value="E2-CBASS"/>
</dbReference>
<reference evidence="2 3" key="1">
    <citation type="submission" date="2016-11" db="EMBL/GenBank/DDBJ databases">
        <authorList>
            <person name="Jaros S."/>
            <person name="Januszkiewicz K."/>
            <person name="Wedrychowicz H."/>
        </authorList>
    </citation>
    <scope>NUCLEOTIDE SEQUENCE [LARGE SCALE GENOMIC DNA]</scope>
    <source>
        <strain evidence="2 3">DSM 22807</strain>
    </source>
</reference>
<evidence type="ECO:0000259" key="1">
    <source>
        <dbReference type="Pfam" id="PF26395"/>
    </source>
</evidence>
<name>A0A1M6C3N0_9FLAO</name>
<dbReference type="Proteomes" id="UP000184232">
    <property type="component" value="Unassembled WGS sequence"/>
</dbReference>
<protein>
    <recommendedName>
        <fullName evidence="1">Type II CBASS E2 protein domain-containing protein</fullName>
    </recommendedName>
</protein>
<proteinExistence type="predicted"/>
<feature type="domain" description="Type II CBASS E2 protein" evidence="1">
    <location>
        <begin position="13"/>
        <end position="148"/>
    </location>
</feature>
<evidence type="ECO:0000313" key="3">
    <source>
        <dbReference type="Proteomes" id="UP000184232"/>
    </source>
</evidence>
<sequence>MVKKNNHISIAIQAANIKRMFPDSTVTTFHDQELTWTHTITPSPLGDNYEIKLVYKINGSRKRLGAQKTNSAPKIYVLNPKLALAKGKTKLPHCYDQKKQHLCLYYPDGKEWNKSMLLTSTIIPWAFEWLYHYEIWLGTGEWMGGGIHTISKVPKLADNK</sequence>
<organism evidence="2 3">
    <name type="scientific">Flavobacterium haoranii</name>
    <dbReference type="NCBI Taxonomy" id="683124"/>
    <lineage>
        <taxon>Bacteria</taxon>
        <taxon>Pseudomonadati</taxon>
        <taxon>Bacteroidota</taxon>
        <taxon>Flavobacteriia</taxon>
        <taxon>Flavobacteriales</taxon>
        <taxon>Flavobacteriaceae</taxon>
        <taxon>Flavobacterium</taxon>
    </lineage>
</organism>
<dbReference type="Pfam" id="PF26395">
    <property type="entry name" value="E2-CBASS"/>
    <property type="match status" value="1"/>
</dbReference>